<feature type="region of interest" description="Disordered" evidence="1">
    <location>
        <begin position="1099"/>
        <end position="1125"/>
    </location>
</feature>
<feature type="compositionally biased region" description="Basic and acidic residues" evidence="1">
    <location>
        <begin position="610"/>
        <end position="643"/>
    </location>
</feature>
<feature type="compositionally biased region" description="Basic and acidic residues" evidence="1">
    <location>
        <begin position="22"/>
        <end position="53"/>
    </location>
</feature>
<dbReference type="InterPro" id="IPR014002">
    <property type="entry name" value="Agenet_dom_plant"/>
</dbReference>
<feature type="compositionally biased region" description="Low complexity" evidence="1">
    <location>
        <begin position="431"/>
        <end position="442"/>
    </location>
</feature>
<feature type="compositionally biased region" description="Basic and acidic residues" evidence="1">
    <location>
        <begin position="337"/>
        <end position="362"/>
    </location>
</feature>
<sequence>MRSAEKDPSASEPTLLAPSAMERLRDSGKQQSRKHDEFHDSSKQAHMVAEKMQLRHSQVSSQRAEHLCATQLEHVSGPQHRNAEKEERRQRVSREDHSKALETGPRMRSAEKDPSASASTVWAPSAMERLRDAGKQQSRKHDELHDSSKQVHMVAEKMQLRHSQVSSQRAEQLRATQMEHVSGPQHRNAEKEERRQRGSWEDQSKALGAGPWMRSAEKDPSASLSTLLAPSAMERQKGSGTQQRRKHDELHDSSKQAHMVKMQLRHSQVSSQRAEHLRATQVEHVSGPQHRIVEEEERRQRVSWEDHSKALETGPRTRSAEKDPSTSASTVWAPSAMERKRDSGTQQSRKHDELHDSRKQAHMVAEKMQLRHSQVLSQRAEYLRATQVENVSGPQHRNARKEGQRQRVSWEVHSTALETGPRTRSAEKDPSASLSTLLAPSAMERQRDSGTQQSRKHDELHDSSTQAHMVAEKMQLRHSQVSSQRAEHLRATQVEHVSGPQHRNAKKDGQRQRVSWEDHSKSLETGPRMRSAEKDPSVSEQTLLAPLAMERQMGSGTQQRRKHDELQDSSKQAHMVVEKMQLRHSQVSSQRAEQLCATQVENVSGPQHMNAEKEERRQRVSWEDHSKALETRPRMRSAEKDPFASEQTLLAPSALVRQMGSGTQQRRKHDELHDSSKQAHMVAEKMQLRHSQVSSQRAEHLRATQVQHVSGPQHRNAEKEERRQRVSWEDHSKALATGPRMRSAEKDPFASEQTLLAPLAMERQRDSGKQQNRKHDELQDSSKQAHMVAEKMQLRHSQVSSQRATQVEHTSGPQHMNAEKEERRQRGSWEVHSKALETGPRTRSAEKDPSALSSTLLAPSAMERQKDSGIQKSRKHDELHDSSKQADMVAEKMQLRHAQVLSQRAEHLCATQVEHVSGLQHRNAEKEERRQRGSWEDHLKALETGPRMRSAEKDPSASASTVWAPLAMERQEDAGKQQSRKHDELHDSSKQAHMVAEKMQLRHAQVSSQVDEQIRRFTQGKRGKDSFNTTLEAEVLMTRSRSKCVLSTEDRKIKAVLKRRRKTAETEYFIQRGSACAVSKSLSTASKCNLDANMIQSSEAKKRKLSESDPPQTRLKGASGKFVSDSEASEEQAAIDCYAPMQTPLGEVPSLVPTRGMRRSGGKKDTNKGMEHRQANKHCASASGGDCSHPGKVRSNSSHGKPVSTESSGCLDDDLDGFLVEESTDRISVRSREKLSHKEKNKVELIPRLGGVPPPQKTVERVALSALPTCEQAFRAASKKPRWQLGDNVEVAFEGKGFEGAWAAAYVVMPDGKRNVLVRFHEFVDNDGTPLVENMGIERLRLPPPPHCDSNWMPGIGEQVEGLWNDAWWEGSVIEHHFLKGVLFQYDRYANWLWLPLRCIRPRPSHESYYPIRARTDEADEDGSDLDQEREGACGWQGCKLPNNHLGLCQVHIEGNRRAKVKATTEIQEQAQLWNEIKTDRRISHQVAVARAESLKKTEEAGVSIRASKGNIAQWHANFKLDEFVQPFYFTRDMCVLQEAPETGERYIRGLLIIGNGHTLSDAYQMLMTEHQLCPEGHWHLICVDSEGNSLVDLGGCDPQSDMIQLLPDSQCDILVKNCPAPPGVLSGVIKNRVCPQVHKD</sequence>
<feature type="compositionally biased region" description="Basic and acidic residues" evidence="1">
    <location>
        <begin position="246"/>
        <end position="255"/>
    </location>
</feature>
<dbReference type="Pfam" id="PF05641">
    <property type="entry name" value="Agenet"/>
    <property type="match status" value="1"/>
</dbReference>
<feature type="region of interest" description="Disordered" evidence="1">
    <location>
        <begin position="552"/>
        <end position="572"/>
    </location>
</feature>
<evidence type="ECO:0000259" key="2">
    <source>
        <dbReference type="SMART" id="SM00743"/>
    </source>
</evidence>
<feature type="compositionally biased region" description="Basic and acidic residues" evidence="1">
    <location>
        <begin position="1162"/>
        <end position="1174"/>
    </location>
</feature>
<evidence type="ECO:0000313" key="4">
    <source>
        <dbReference type="Proteomes" id="UP001515480"/>
    </source>
</evidence>
<feature type="compositionally biased region" description="Low complexity" evidence="1">
    <location>
        <begin position="850"/>
        <end position="861"/>
    </location>
</feature>
<proteinExistence type="predicted"/>
<gene>
    <name evidence="3" type="ORF">AB1Y20_003793</name>
</gene>
<feature type="compositionally biased region" description="Basic and acidic residues" evidence="1">
    <location>
        <begin position="187"/>
        <end position="204"/>
    </location>
</feature>
<dbReference type="InterPro" id="IPR008395">
    <property type="entry name" value="Agenet-like_dom"/>
</dbReference>
<feature type="region of interest" description="Disordered" evidence="1">
    <location>
        <begin position="970"/>
        <end position="991"/>
    </location>
</feature>
<feature type="compositionally biased region" description="Basic and acidic residues" evidence="1">
    <location>
        <begin position="81"/>
        <end position="100"/>
    </location>
</feature>
<feature type="compositionally biased region" description="Basic and acidic residues" evidence="1">
    <location>
        <begin position="863"/>
        <end position="885"/>
    </location>
</feature>
<dbReference type="CDD" id="cd20405">
    <property type="entry name" value="Tudor_Agenet_AtDUF_rpt1_3"/>
    <property type="match status" value="1"/>
</dbReference>
<feature type="compositionally biased region" description="Basic and acidic residues" evidence="1">
    <location>
        <begin position="668"/>
        <end position="687"/>
    </location>
</feature>
<feature type="domain" description="Agenet" evidence="2">
    <location>
        <begin position="1281"/>
        <end position="1348"/>
    </location>
</feature>
<keyword evidence="4" id="KW-1185">Reference proteome</keyword>
<feature type="compositionally biased region" description="Basic and acidic residues" evidence="1">
    <location>
        <begin position="400"/>
        <end position="410"/>
    </location>
</feature>
<feature type="compositionally biased region" description="Basic and acidic residues" evidence="1">
    <location>
        <begin position="715"/>
        <end position="733"/>
    </location>
</feature>
<name>A0AB34J679_PRYPA</name>
<evidence type="ECO:0000256" key="1">
    <source>
        <dbReference type="SAM" id="MobiDB-lite"/>
    </source>
</evidence>
<comment type="caution">
    <text evidence="3">The sequence shown here is derived from an EMBL/GenBank/DDBJ whole genome shotgun (WGS) entry which is preliminary data.</text>
</comment>
<dbReference type="Proteomes" id="UP001515480">
    <property type="component" value="Unassembled WGS sequence"/>
</dbReference>
<feature type="compositionally biased region" description="Basic and acidic residues" evidence="1">
    <location>
        <begin position="762"/>
        <end position="780"/>
    </location>
</feature>
<organism evidence="3 4">
    <name type="scientific">Prymnesium parvum</name>
    <name type="common">Toxic golden alga</name>
    <dbReference type="NCBI Taxonomy" id="97485"/>
    <lineage>
        <taxon>Eukaryota</taxon>
        <taxon>Haptista</taxon>
        <taxon>Haptophyta</taxon>
        <taxon>Prymnesiophyceae</taxon>
        <taxon>Prymnesiales</taxon>
        <taxon>Prymnesiaceae</taxon>
        <taxon>Prymnesium</taxon>
    </lineage>
</organism>
<feature type="compositionally biased region" description="Polar residues" evidence="1">
    <location>
        <begin position="795"/>
        <end position="814"/>
    </location>
</feature>
<feature type="compositionally biased region" description="Basic and acidic residues" evidence="1">
    <location>
        <begin position="922"/>
        <end position="937"/>
    </location>
</feature>
<feature type="compositionally biased region" description="Basic and acidic residues" evidence="1">
    <location>
        <begin position="291"/>
        <end position="310"/>
    </location>
</feature>
<dbReference type="SMART" id="SM00743">
    <property type="entry name" value="Agenet"/>
    <property type="match status" value="1"/>
</dbReference>
<feature type="region of interest" description="Disordered" evidence="1">
    <location>
        <begin position="762"/>
        <end position="885"/>
    </location>
</feature>
<feature type="region of interest" description="Disordered" evidence="1">
    <location>
        <begin position="1"/>
        <end position="362"/>
    </location>
</feature>
<dbReference type="EMBL" id="JBGBPQ010000012">
    <property type="protein sequence ID" value="KAL1514706.1"/>
    <property type="molecule type" value="Genomic_DNA"/>
</dbReference>
<reference evidence="3 4" key="1">
    <citation type="journal article" date="2024" name="Science">
        <title>Giant polyketide synthase enzymes in the biosynthesis of giant marine polyether toxins.</title>
        <authorList>
            <person name="Fallon T.R."/>
            <person name="Shende V.V."/>
            <person name="Wierzbicki I.H."/>
            <person name="Pendleton A.L."/>
            <person name="Watervoot N.F."/>
            <person name="Auber R.P."/>
            <person name="Gonzalez D.J."/>
            <person name="Wisecaver J.H."/>
            <person name="Moore B.S."/>
        </authorList>
    </citation>
    <scope>NUCLEOTIDE SEQUENCE [LARGE SCALE GENOMIC DNA]</scope>
    <source>
        <strain evidence="3 4">12B1</strain>
    </source>
</reference>
<feature type="compositionally biased region" description="Basic and acidic residues" evidence="1">
    <location>
        <begin position="817"/>
        <end position="835"/>
    </location>
</feature>
<feature type="region of interest" description="Disordered" evidence="1">
    <location>
        <begin position="608"/>
        <end position="748"/>
    </location>
</feature>
<evidence type="ECO:0000313" key="3">
    <source>
        <dbReference type="EMBL" id="KAL1514706.1"/>
    </source>
</evidence>
<feature type="region of interest" description="Disordered" evidence="1">
    <location>
        <begin position="917"/>
        <end position="937"/>
    </location>
</feature>
<feature type="compositionally biased region" description="Polar residues" evidence="1">
    <location>
        <begin position="161"/>
        <end position="170"/>
    </location>
</feature>
<feature type="region of interest" description="Disordered" evidence="1">
    <location>
        <begin position="1144"/>
        <end position="1209"/>
    </location>
</feature>
<dbReference type="PANTHER" id="PTHR31917:SF147">
    <property type="entry name" value="AGENET DOMAIN-CONTAINING PROTEIN"/>
    <property type="match status" value="1"/>
</dbReference>
<feature type="compositionally biased region" description="Polar residues" evidence="1">
    <location>
        <begin position="1194"/>
        <end position="1208"/>
    </location>
</feature>
<feature type="compositionally biased region" description="Basic and acidic residues" evidence="1">
    <location>
        <begin position="128"/>
        <end position="159"/>
    </location>
</feature>
<feature type="region of interest" description="Disordered" evidence="1">
    <location>
        <begin position="943"/>
        <end position="962"/>
    </location>
</feature>
<dbReference type="PANTHER" id="PTHR31917">
    <property type="entry name" value="AGENET DOMAIN-CONTAINING PROTEIN-RELATED"/>
    <property type="match status" value="1"/>
</dbReference>
<protein>
    <recommendedName>
        <fullName evidence="2">Agenet domain-containing protein</fullName>
    </recommendedName>
</protein>
<feature type="compositionally biased region" description="Low complexity" evidence="1">
    <location>
        <begin position="221"/>
        <end position="232"/>
    </location>
</feature>
<feature type="region of interest" description="Disordered" evidence="1">
    <location>
        <begin position="493"/>
        <end position="539"/>
    </location>
</feature>
<accession>A0AB34J679</accession>
<feature type="compositionally biased region" description="Basic and acidic residues" evidence="1">
    <location>
        <begin position="506"/>
        <end position="522"/>
    </location>
</feature>
<feature type="region of interest" description="Disordered" evidence="1">
    <location>
        <begin position="388"/>
        <end position="466"/>
    </location>
</feature>